<protein>
    <submittedName>
        <fullName evidence="5 6">MD-2-related lipid-recognition domain-containing protein</fullName>
    </submittedName>
</protein>
<sequence length="188" mass="20478">MFAFAGFGATAVLSIVLMVDATNVSVAPSRDPVYLDCGRPDRLVIVKNVQVSPMPIVLPGVSKVLVHFNFTSDVPDNLDIDMRMEKLSSDGQWVAVPCMFNSFGSCNLRDVSTCAFTHGLLGCPITKGDYNITDDLLLPNLSDSLLAIIVGEYRVSMKIRESGDKEIACVNLWFAIEKGTGIPFQLED</sequence>
<dbReference type="GO" id="GO:0006689">
    <property type="term" value="P:ganglioside catabolic process"/>
    <property type="evidence" value="ECO:0007669"/>
    <property type="project" value="InterPro"/>
</dbReference>
<dbReference type="InterPro" id="IPR003172">
    <property type="entry name" value="ML_dom"/>
</dbReference>
<evidence type="ECO:0000313" key="6">
    <source>
        <dbReference type="WBParaSite" id="TMUE_2000010060.1"/>
    </source>
</evidence>
<evidence type="ECO:0000256" key="1">
    <source>
        <dbReference type="ARBA" id="ARBA00022729"/>
    </source>
</evidence>
<dbReference type="SUPFAM" id="SSF63707">
    <property type="entry name" value="Ganglioside M2 (gm2) activator"/>
    <property type="match status" value="1"/>
</dbReference>
<evidence type="ECO:0000313" key="5">
    <source>
        <dbReference type="WBParaSite" id="TMUE_0000000108.1"/>
    </source>
</evidence>
<reference evidence="4" key="1">
    <citation type="submission" date="2013-11" db="EMBL/GenBank/DDBJ databases">
        <authorList>
            <person name="Aslett M."/>
        </authorList>
    </citation>
    <scope>NUCLEOTIDE SEQUENCE [LARGE SCALE GENOMIC DNA]</scope>
    <source>
        <strain evidence="4">Edinburgh</strain>
    </source>
</reference>
<dbReference type="STRING" id="70415.A0A5S6QS52"/>
<dbReference type="SMART" id="SM00737">
    <property type="entry name" value="ML"/>
    <property type="match status" value="1"/>
</dbReference>
<dbReference type="PANTHER" id="PTHR17357">
    <property type="entry name" value="GM2 GANGLIOSIDE ACTIVATOR PROTEIN"/>
    <property type="match status" value="1"/>
</dbReference>
<organism evidence="4 6">
    <name type="scientific">Trichuris muris</name>
    <name type="common">Mouse whipworm</name>
    <dbReference type="NCBI Taxonomy" id="70415"/>
    <lineage>
        <taxon>Eukaryota</taxon>
        <taxon>Metazoa</taxon>
        <taxon>Ecdysozoa</taxon>
        <taxon>Nematoda</taxon>
        <taxon>Enoplea</taxon>
        <taxon>Dorylaimia</taxon>
        <taxon>Trichinellida</taxon>
        <taxon>Trichuridae</taxon>
        <taxon>Trichuris</taxon>
    </lineage>
</organism>
<feature type="signal peptide" evidence="2">
    <location>
        <begin position="1"/>
        <end position="21"/>
    </location>
</feature>
<dbReference type="GO" id="GO:0009898">
    <property type="term" value="C:cytoplasmic side of plasma membrane"/>
    <property type="evidence" value="ECO:0007669"/>
    <property type="project" value="TreeGrafter"/>
</dbReference>
<dbReference type="AlphaFoldDB" id="A0A5S6QS52"/>
<dbReference type="WBParaSite" id="TMUE_2000010060.1">
    <property type="protein sequence ID" value="TMUE_2000010060.1"/>
    <property type="gene ID" value="WBGene00286891"/>
</dbReference>
<dbReference type="GO" id="GO:0008047">
    <property type="term" value="F:enzyme activator activity"/>
    <property type="evidence" value="ECO:0007669"/>
    <property type="project" value="InterPro"/>
</dbReference>
<dbReference type="GO" id="GO:0005319">
    <property type="term" value="F:lipid transporter activity"/>
    <property type="evidence" value="ECO:0007669"/>
    <property type="project" value="TreeGrafter"/>
</dbReference>
<accession>A0A5S6QS52</accession>
<reference evidence="4" key="2">
    <citation type="submission" date="2014-03" db="EMBL/GenBank/DDBJ databases">
        <title>The whipworm genome and dual-species transcriptomics of an intimate host-pathogen interaction.</title>
        <authorList>
            <person name="Foth B.J."/>
            <person name="Tsai I.J."/>
            <person name="Reid A.J."/>
            <person name="Bancroft A.J."/>
            <person name="Nichol S."/>
            <person name="Tracey A."/>
            <person name="Holroyd N."/>
            <person name="Cotton J.A."/>
            <person name="Stanley E.J."/>
            <person name="Zarowiecki M."/>
            <person name="Liu J.Z."/>
            <person name="Huckvale T."/>
            <person name="Cooper P.J."/>
            <person name="Grencis R.K."/>
            <person name="Berriman M."/>
        </authorList>
    </citation>
    <scope>NUCLEOTIDE SEQUENCE [LARGE SCALE GENOMIC DNA]</scope>
    <source>
        <strain evidence="4">Edinburgh</strain>
    </source>
</reference>
<evidence type="ECO:0000259" key="3">
    <source>
        <dbReference type="SMART" id="SM00737"/>
    </source>
</evidence>
<evidence type="ECO:0000256" key="2">
    <source>
        <dbReference type="SAM" id="SignalP"/>
    </source>
</evidence>
<feature type="chain" id="PRO_5044624344" evidence="2">
    <location>
        <begin position="22"/>
        <end position="188"/>
    </location>
</feature>
<name>A0A5S6QS52_TRIMR</name>
<dbReference type="WBParaSite" id="TMUE_0000000108.1">
    <property type="protein sequence ID" value="TMUE_0000000108.1"/>
    <property type="gene ID" value="WBGene00296056"/>
</dbReference>
<dbReference type="Gene3D" id="2.70.220.10">
    <property type="entry name" value="Ganglioside GM2 activator"/>
    <property type="match status" value="1"/>
</dbReference>
<keyword evidence="1 2" id="KW-0732">Signal</keyword>
<proteinExistence type="predicted"/>
<evidence type="ECO:0000313" key="4">
    <source>
        <dbReference type="Proteomes" id="UP000046395"/>
    </source>
</evidence>
<reference evidence="5 6" key="3">
    <citation type="submission" date="2019-12" db="UniProtKB">
        <authorList>
            <consortium name="WormBaseParasite"/>
        </authorList>
    </citation>
    <scope>IDENTIFICATION</scope>
</reference>
<dbReference type="Pfam" id="PF02221">
    <property type="entry name" value="E1_DerP2_DerF2"/>
    <property type="match status" value="1"/>
</dbReference>
<dbReference type="InterPro" id="IPR036846">
    <property type="entry name" value="GM2-AP_sf"/>
</dbReference>
<dbReference type="Proteomes" id="UP000046395">
    <property type="component" value="Unassembled WGS sequence"/>
</dbReference>
<keyword evidence="4" id="KW-1185">Reference proteome</keyword>
<dbReference type="InterPro" id="IPR028996">
    <property type="entry name" value="GM2-AP"/>
</dbReference>
<feature type="domain" description="MD-2-related lipid-recognition" evidence="3">
    <location>
        <begin position="34"/>
        <end position="174"/>
    </location>
</feature>
<dbReference type="PANTHER" id="PTHR17357:SF0">
    <property type="entry name" value="GANGLIOSIDE GM2 ACTIVATOR"/>
    <property type="match status" value="1"/>
</dbReference>